<dbReference type="RefSeq" id="WP_147935319.1">
    <property type="nucleotide sequence ID" value="NZ_VPFD01000014.1"/>
</dbReference>
<keyword evidence="2" id="KW-1185">Reference proteome</keyword>
<gene>
    <name evidence="1" type="ORF">FVD38_13740</name>
</gene>
<accession>A0A5C7FWJ3</accession>
<dbReference type="Proteomes" id="UP000321413">
    <property type="component" value="Unassembled WGS sequence"/>
</dbReference>
<proteinExistence type="predicted"/>
<dbReference type="AlphaFoldDB" id="A0A5C7FWJ3"/>
<dbReference type="EMBL" id="VPFD01000014">
    <property type="protein sequence ID" value="TXF99242.1"/>
    <property type="molecule type" value="Genomic_DNA"/>
</dbReference>
<evidence type="ECO:0000313" key="1">
    <source>
        <dbReference type="EMBL" id="TXF99242.1"/>
    </source>
</evidence>
<comment type="caution">
    <text evidence="1">The sequence shown here is derived from an EMBL/GenBank/DDBJ whole genome shotgun (WGS) entry which is preliminary data.</text>
</comment>
<evidence type="ECO:0000313" key="2">
    <source>
        <dbReference type="Proteomes" id="UP000321413"/>
    </source>
</evidence>
<name>A0A5C7FWJ3_9BURK</name>
<protein>
    <submittedName>
        <fullName evidence="1">Uncharacterized protein</fullName>
    </submittedName>
</protein>
<reference evidence="1 2" key="1">
    <citation type="submission" date="2019-08" db="EMBL/GenBank/DDBJ databases">
        <title>Massilia golmudensis sp. nov., isolated from sand in the Qinghai-Tibetan Plateau.</title>
        <authorList>
            <person name="Zhang B."/>
        </authorList>
    </citation>
    <scope>NUCLEOTIDE SEQUENCE [LARGE SCALE GENOMIC DNA]</scope>
    <source>
        <strain evidence="1 2">GEM5</strain>
    </source>
</reference>
<sequence>MATMQIYGERLTFSQEEFDRLARKAGAVFGNRVHKSELQALRDLLTRRSPPVAAADVLGAISQIPLQKREKYKEVIRYIAFHYADMIDNGAIIAVADPRIGTTFAQEYALMLPGDNVDLIYGARSGRGLPPYTGVGARICDNFNNAANIGNGLAFGRTWDGTGGWGVKASAATASIVGTADITGPREGISQLTRRAHVTGLMASRMNPATALEMDREKLRKDLQKTPFRIQLANGYSNPKDMRIARHLWAHARMVKGVRRACKGGIAMVASSPAYIRVNAKIHFVLDALGDLGRVAIKKPLTDSSPYVAITASELLFCYRYWNDPVYALSLVVKFYVNGDRVIAPWEGDWRINDYSGNPVVSNQEAWLRYGLAGELRNVAREFPRF</sequence>
<organism evidence="1 2">
    <name type="scientific">Massilia arenae</name>
    <dbReference type="NCBI Taxonomy" id="2603288"/>
    <lineage>
        <taxon>Bacteria</taxon>
        <taxon>Pseudomonadati</taxon>
        <taxon>Pseudomonadota</taxon>
        <taxon>Betaproteobacteria</taxon>
        <taxon>Burkholderiales</taxon>
        <taxon>Oxalobacteraceae</taxon>
        <taxon>Telluria group</taxon>
        <taxon>Massilia</taxon>
    </lineage>
</organism>